<organism evidence="2 3">
    <name type="scientific">Mesobacillus boroniphilus JCM 21738</name>
    <dbReference type="NCBI Taxonomy" id="1294265"/>
    <lineage>
        <taxon>Bacteria</taxon>
        <taxon>Bacillati</taxon>
        <taxon>Bacillota</taxon>
        <taxon>Bacilli</taxon>
        <taxon>Bacillales</taxon>
        <taxon>Bacillaceae</taxon>
        <taxon>Mesobacillus</taxon>
    </lineage>
</organism>
<feature type="transmembrane region" description="Helical" evidence="1">
    <location>
        <begin position="23"/>
        <end position="42"/>
    </location>
</feature>
<reference evidence="2 3" key="1">
    <citation type="submission" date="2013-12" db="EMBL/GenBank/DDBJ databases">
        <title>NBRP : Genome information of microbial organism related human and environment.</title>
        <authorList>
            <person name="Hattori M."/>
            <person name="Oshima K."/>
            <person name="Inaba H."/>
            <person name="Suda W."/>
            <person name="Sakamoto M."/>
            <person name="Iino T."/>
            <person name="Kitahara M."/>
            <person name="Oshida Y."/>
            <person name="Iida T."/>
            <person name="Kudo T."/>
            <person name="Itoh T."/>
            <person name="Ahmed I."/>
            <person name="Ohkuma M."/>
        </authorList>
    </citation>
    <scope>NUCLEOTIDE SEQUENCE [LARGE SCALE GENOMIC DNA]</scope>
    <source>
        <strain evidence="2 3">JCM 21738</strain>
    </source>
</reference>
<keyword evidence="1" id="KW-0812">Transmembrane</keyword>
<dbReference type="eggNOG" id="ENOG50331HP">
    <property type="taxonomic scope" value="Bacteria"/>
</dbReference>
<sequence length="133" mass="15398">MEEKMRHLEMIQNVISRMASNSFLLKGWTVTLVVGLLAFANIKEMNADFMFLALVPALFFWVLDGYFIHQERLYVKLYEHVTTLNNNQIDFSLDASQYEEKTGGLVAAFWSNTLKLFYMPTLLVVFAAIVAYR</sequence>
<dbReference type="RefSeq" id="WP_023613807.1">
    <property type="nucleotide sequence ID" value="NZ_BAUW01000153.1"/>
</dbReference>
<accession>W4RVG9</accession>
<comment type="caution">
    <text evidence="2">The sequence shown here is derived from an EMBL/GenBank/DDBJ whole genome shotgun (WGS) entry which is preliminary data.</text>
</comment>
<feature type="transmembrane region" description="Helical" evidence="1">
    <location>
        <begin position="116"/>
        <end position="132"/>
    </location>
</feature>
<protein>
    <submittedName>
        <fullName evidence="2">Uncharacterized protein</fullName>
    </submittedName>
</protein>
<name>W4RVG9_9BACI</name>
<keyword evidence="3" id="KW-1185">Reference proteome</keyword>
<evidence type="ECO:0000313" key="3">
    <source>
        <dbReference type="Proteomes" id="UP000018949"/>
    </source>
</evidence>
<dbReference type="EMBL" id="BAUW01000153">
    <property type="protein sequence ID" value="GAE48296.1"/>
    <property type="molecule type" value="Genomic_DNA"/>
</dbReference>
<keyword evidence="1" id="KW-0472">Membrane</keyword>
<keyword evidence="1" id="KW-1133">Transmembrane helix</keyword>
<proteinExistence type="predicted"/>
<evidence type="ECO:0000256" key="1">
    <source>
        <dbReference type="SAM" id="Phobius"/>
    </source>
</evidence>
<dbReference type="Proteomes" id="UP000018949">
    <property type="component" value="Unassembled WGS sequence"/>
</dbReference>
<feature type="transmembrane region" description="Helical" evidence="1">
    <location>
        <begin position="49"/>
        <end position="68"/>
    </location>
</feature>
<gene>
    <name evidence="2" type="ORF">JCM21738_5390</name>
</gene>
<evidence type="ECO:0000313" key="2">
    <source>
        <dbReference type="EMBL" id="GAE48296.1"/>
    </source>
</evidence>
<dbReference type="AlphaFoldDB" id="W4RVG9"/>